<accession>A0ACC1SFS4</accession>
<sequence>MDIRQFDVAPLVGINNEHEYSYYRVVAYGDWSDLNSDHPNLDARLDYEGYRDWTIPANSIDYHIGVFARAQSQPRNGTVPRYECGLTWVDLRNLANLCYYAIPIGISHCNARAEFLNKHPFAYLTLAKRQNHEGHLVFAQQQLAD</sequence>
<proteinExistence type="predicted"/>
<comment type="caution">
    <text evidence="1">The sequence shown here is derived from an EMBL/GenBank/DDBJ whole genome shotgun (WGS) entry which is preliminary data.</text>
</comment>
<organism evidence="1 2">
    <name type="scientific">Fusarium decemcellulare</name>
    <dbReference type="NCBI Taxonomy" id="57161"/>
    <lineage>
        <taxon>Eukaryota</taxon>
        <taxon>Fungi</taxon>
        <taxon>Dikarya</taxon>
        <taxon>Ascomycota</taxon>
        <taxon>Pezizomycotina</taxon>
        <taxon>Sordariomycetes</taxon>
        <taxon>Hypocreomycetidae</taxon>
        <taxon>Hypocreales</taxon>
        <taxon>Nectriaceae</taxon>
        <taxon>Fusarium</taxon>
        <taxon>Fusarium decemcellulare species complex</taxon>
    </lineage>
</organism>
<keyword evidence="2" id="KW-1185">Reference proteome</keyword>
<gene>
    <name evidence="1" type="ORF">NM208_g5733</name>
</gene>
<protein>
    <submittedName>
        <fullName evidence="1">Uncharacterized protein</fullName>
    </submittedName>
</protein>
<evidence type="ECO:0000313" key="1">
    <source>
        <dbReference type="EMBL" id="KAJ3538833.1"/>
    </source>
</evidence>
<evidence type="ECO:0000313" key="2">
    <source>
        <dbReference type="Proteomes" id="UP001148629"/>
    </source>
</evidence>
<reference evidence="1" key="1">
    <citation type="submission" date="2022-08" db="EMBL/GenBank/DDBJ databases">
        <title>Genome Sequence of Fusarium decemcellulare.</title>
        <authorList>
            <person name="Buettner E."/>
        </authorList>
    </citation>
    <scope>NUCLEOTIDE SEQUENCE</scope>
    <source>
        <strain evidence="1">Babe19</strain>
    </source>
</reference>
<dbReference type="EMBL" id="JANRMS010000495">
    <property type="protein sequence ID" value="KAJ3538833.1"/>
    <property type="molecule type" value="Genomic_DNA"/>
</dbReference>
<dbReference type="Proteomes" id="UP001148629">
    <property type="component" value="Unassembled WGS sequence"/>
</dbReference>
<name>A0ACC1SFS4_9HYPO</name>